<dbReference type="PANTHER" id="PTHR34408">
    <property type="entry name" value="FAMILY PROTEIN, PUTATIVE-RELATED"/>
    <property type="match status" value="1"/>
</dbReference>
<dbReference type="AlphaFoldDB" id="A0A5J4L2I1"/>
<dbReference type="InterPro" id="IPR052354">
    <property type="entry name" value="Cell_Wall_Dynamics_Protein"/>
</dbReference>
<dbReference type="PROSITE" id="PS51781">
    <property type="entry name" value="SH3B"/>
    <property type="match status" value="1"/>
</dbReference>
<organism evidence="2">
    <name type="scientific">hot springs metagenome</name>
    <dbReference type="NCBI Taxonomy" id="433727"/>
    <lineage>
        <taxon>unclassified sequences</taxon>
        <taxon>metagenomes</taxon>
        <taxon>ecological metagenomes</taxon>
    </lineage>
</organism>
<sequence>MRRIKIVLCIVFLALTAAHTNALCVSAQKANLRTGPGTDYEIAWGVYKYMPFVKVGVSLSGEWYAVKDVDSDVNWIHKSLVTDRYRCAVVKTEEVNVRTGPGTKYSKIGVVKKYYSFKVIGTKGIWVKVKDEWNNVGYIHHDYLWVR</sequence>
<dbReference type="Pfam" id="PF08239">
    <property type="entry name" value="SH3_3"/>
    <property type="match status" value="1"/>
</dbReference>
<dbReference type="EMBL" id="BLAB01000001">
    <property type="protein sequence ID" value="GER93031.1"/>
    <property type="molecule type" value="Genomic_DNA"/>
</dbReference>
<gene>
    <name evidence="2" type="ORF">A45J_0762</name>
</gene>
<dbReference type="InterPro" id="IPR003646">
    <property type="entry name" value="SH3-like_bac-type"/>
</dbReference>
<dbReference type="SMART" id="SM00287">
    <property type="entry name" value="SH3b"/>
    <property type="match status" value="2"/>
</dbReference>
<protein>
    <recommendedName>
        <fullName evidence="1">SH3b domain-containing protein</fullName>
    </recommendedName>
</protein>
<dbReference type="PANTHER" id="PTHR34408:SF1">
    <property type="entry name" value="GLYCOSYL HYDROLASE FAMILY 19 DOMAIN-CONTAINING PROTEIN HI_1415"/>
    <property type="match status" value="1"/>
</dbReference>
<name>A0A5J4L2I1_9ZZZZ</name>
<reference evidence="2" key="1">
    <citation type="submission" date="2019-10" db="EMBL/GenBank/DDBJ databases">
        <title>Metagenomic sequencing of thiosulfate-disproportionating enrichment culture.</title>
        <authorList>
            <person name="Umezawa K."/>
            <person name="Kojima H."/>
            <person name="Fukui M."/>
        </authorList>
    </citation>
    <scope>NUCLEOTIDE SEQUENCE</scope>
    <source>
        <strain evidence="2">45J</strain>
    </source>
</reference>
<comment type="caution">
    <text evidence="2">The sequence shown here is derived from an EMBL/GenBank/DDBJ whole genome shotgun (WGS) entry which is preliminary data.</text>
</comment>
<dbReference type="InterPro" id="IPR010466">
    <property type="entry name" value="DUF1058"/>
</dbReference>
<evidence type="ECO:0000313" key="2">
    <source>
        <dbReference type="EMBL" id="GER93031.1"/>
    </source>
</evidence>
<feature type="domain" description="SH3b" evidence="1">
    <location>
        <begin position="85"/>
        <end position="147"/>
    </location>
</feature>
<proteinExistence type="predicted"/>
<dbReference type="Pfam" id="PF06347">
    <property type="entry name" value="SH3_4"/>
    <property type="match status" value="1"/>
</dbReference>
<dbReference type="Gene3D" id="2.30.30.40">
    <property type="entry name" value="SH3 Domains"/>
    <property type="match status" value="2"/>
</dbReference>
<accession>A0A5J4L2I1</accession>
<evidence type="ECO:0000259" key="1">
    <source>
        <dbReference type="PROSITE" id="PS51781"/>
    </source>
</evidence>